<dbReference type="PROSITE" id="PS51186">
    <property type="entry name" value="GNAT"/>
    <property type="match status" value="1"/>
</dbReference>
<protein>
    <submittedName>
        <fullName evidence="2">GNAT family N-acetyltransferase</fullName>
    </submittedName>
</protein>
<dbReference type="InterPro" id="IPR051531">
    <property type="entry name" value="N-acetyltransferase"/>
</dbReference>
<dbReference type="Pfam" id="PF13302">
    <property type="entry name" value="Acetyltransf_3"/>
    <property type="match status" value="1"/>
</dbReference>
<sequence>MPTNVIVPTIDTERLHLRGYRLDDFEEYATMLSDPRFLQHVASQPISREDVWARILRYIGHWAVFGYGVWAIEEKATGQYAGEVGFSNLERDISPPFGDAPEAGWGLAPRLHGQGFAKEATAGIHRWFDAEFGPKRTVCMIRPDNTASMRIAEKCGYHELHRVPYRGAPMVVLARN</sequence>
<evidence type="ECO:0000259" key="1">
    <source>
        <dbReference type="PROSITE" id="PS51186"/>
    </source>
</evidence>
<dbReference type="PANTHER" id="PTHR43792">
    <property type="entry name" value="GNAT FAMILY, PUTATIVE (AFU_ORTHOLOGUE AFUA_3G00765)-RELATED-RELATED"/>
    <property type="match status" value="1"/>
</dbReference>
<dbReference type="InterPro" id="IPR016181">
    <property type="entry name" value="Acyl_CoA_acyltransferase"/>
</dbReference>
<dbReference type="RefSeq" id="WP_394831204.1">
    <property type="nucleotide sequence ID" value="NZ_CP089929.1"/>
</dbReference>
<gene>
    <name evidence="2" type="ORF">LVJ94_32305</name>
</gene>
<dbReference type="SUPFAM" id="SSF55729">
    <property type="entry name" value="Acyl-CoA N-acyltransferases (Nat)"/>
    <property type="match status" value="1"/>
</dbReference>
<name>A0ABZ2KX92_9BACT</name>
<reference evidence="2" key="1">
    <citation type="submission" date="2021-12" db="EMBL/GenBank/DDBJ databases">
        <title>Discovery of the Pendulisporaceae a myxobacterial family with distinct sporulation behavior and unique specialized metabolism.</title>
        <authorList>
            <person name="Garcia R."/>
            <person name="Popoff A."/>
            <person name="Bader C.D."/>
            <person name="Loehr J."/>
            <person name="Walesch S."/>
            <person name="Walt C."/>
            <person name="Boldt J."/>
            <person name="Bunk B."/>
            <person name="Haeckl F.J.F.P.J."/>
            <person name="Gunesch A.P."/>
            <person name="Birkelbach J."/>
            <person name="Nuebel U."/>
            <person name="Pietschmann T."/>
            <person name="Bach T."/>
            <person name="Mueller R."/>
        </authorList>
    </citation>
    <scope>NUCLEOTIDE SEQUENCE</scope>
    <source>
        <strain evidence="2">MSr11367</strain>
    </source>
</reference>
<proteinExistence type="predicted"/>
<organism evidence="2 3">
    <name type="scientific">Pendulispora rubella</name>
    <dbReference type="NCBI Taxonomy" id="2741070"/>
    <lineage>
        <taxon>Bacteria</taxon>
        <taxon>Pseudomonadati</taxon>
        <taxon>Myxococcota</taxon>
        <taxon>Myxococcia</taxon>
        <taxon>Myxococcales</taxon>
        <taxon>Sorangiineae</taxon>
        <taxon>Pendulisporaceae</taxon>
        <taxon>Pendulispora</taxon>
    </lineage>
</organism>
<accession>A0ABZ2KX92</accession>
<evidence type="ECO:0000313" key="3">
    <source>
        <dbReference type="Proteomes" id="UP001374803"/>
    </source>
</evidence>
<feature type="domain" description="N-acetyltransferase" evidence="1">
    <location>
        <begin position="15"/>
        <end position="176"/>
    </location>
</feature>
<keyword evidence="3" id="KW-1185">Reference proteome</keyword>
<dbReference type="InterPro" id="IPR000182">
    <property type="entry name" value="GNAT_dom"/>
</dbReference>
<dbReference type="Proteomes" id="UP001374803">
    <property type="component" value="Chromosome"/>
</dbReference>
<dbReference type="Gene3D" id="3.40.630.30">
    <property type="match status" value="1"/>
</dbReference>
<dbReference type="EMBL" id="CP089983">
    <property type="protein sequence ID" value="WXB01590.1"/>
    <property type="molecule type" value="Genomic_DNA"/>
</dbReference>
<dbReference type="PANTHER" id="PTHR43792:SF16">
    <property type="entry name" value="N-ACETYLTRANSFERASE DOMAIN-CONTAINING PROTEIN"/>
    <property type="match status" value="1"/>
</dbReference>
<evidence type="ECO:0000313" key="2">
    <source>
        <dbReference type="EMBL" id="WXB01590.1"/>
    </source>
</evidence>